<proteinExistence type="predicted"/>
<dbReference type="Proteomes" id="UP000298030">
    <property type="component" value="Unassembled WGS sequence"/>
</dbReference>
<evidence type="ECO:0000313" key="3">
    <source>
        <dbReference type="Proteomes" id="UP000298030"/>
    </source>
</evidence>
<name>A0A4Y7TSN5_COPMI</name>
<evidence type="ECO:0000259" key="1">
    <source>
        <dbReference type="Pfam" id="PF20149"/>
    </source>
</evidence>
<dbReference type="EMBL" id="QPFP01000004">
    <property type="protein sequence ID" value="TEB37166.1"/>
    <property type="molecule type" value="Genomic_DNA"/>
</dbReference>
<comment type="caution">
    <text evidence="2">The sequence shown here is derived from an EMBL/GenBank/DDBJ whole genome shotgun (WGS) entry which is preliminary data.</text>
</comment>
<feature type="non-terminal residue" evidence="2">
    <location>
        <position position="1"/>
    </location>
</feature>
<accession>A0A4Y7TSN5</accession>
<organism evidence="2 3">
    <name type="scientific">Coprinellus micaceus</name>
    <name type="common">Glistening ink-cap mushroom</name>
    <name type="synonym">Coprinus micaceus</name>
    <dbReference type="NCBI Taxonomy" id="71717"/>
    <lineage>
        <taxon>Eukaryota</taxon>
        <taxon>Fungi</taxon>
        <taxon>Dikarya</taxon>
        <taxon>Basidiomycota</taxon>
        <taxon>Agaricomycotina</taxon>
        <taxon>Agaricomycetes</taxon>
        <taxon>Agaricomycetidae</taxon>
        <taxon>Agaricales</taxon>
        <taxon>Agaricineae</taxon>
        <taxon>Psathyrellaceae</taxon>
        <taxon>Coprinellus</taxon>
    </lineage>
</organism>
<dbReference type="Pfam" id="PF20149">
    <property type="entry name" value="DUF6532"/>
    <property type="match status" value="1"/>
</dbReference>
<dbReference type="AlphaFoldDB" id="A0A4Y7TSN5"/>
<reference evidence="2 3" key="1">
    <citation type="journal article" date="2019" name="Nat. Ecol. Evol.">
        <title>Megaphylogeny resolves global patterns of mushroom evolution.</title>
        <authorList>
            <person name="Varga T."/>
            <person name="Krizsan K."/>
            <person name="Foldi C."/>
            <person name="Dima B."/>
            <person name="Sanchez-Garcia M."/>
            <person name="Sanchez-Ramirez S."/>
            <person name="Szollosi G.J."/>
            <person name="Szarkandi J.G."/>
            <person name="Papp V."/>
            <person name="Albert L."/>
            <person name="Andreopoulos W."/>
            <person name="Angelini C."/>
            <person name="Antonin V."/>
            <person name="Barry K.W."/>
            <person name="Bougher N.L."/>
            <person name="Buchanan P."/>
            <person name="Buyck B."/>
            <person name="Bense V."/>
            <person name="Catcheside P."/>
            <person name="Chovatia M."/>
            <person name="Cooper J."/>
            <person name="Damon W."/>
            <person name="Desjardin D."/>
            <person name="Finy P."/>
            <person name="Geml J."/>
            <person name="Haridas S."/>
            <person name="Hughes K."/>
            <person name="Justo A."/>
            <person name="Karasinski D."/>
            <person name="Kautmanova I."/>
            <person name="Kiss B."/>
            <person name="Kocsube S."/>
            <person name="Kotiranta H."/>
            <person name="LaButti K.M."/>
            <person name="Lechner B.E."/>
            <person name="Liimatainen K."/>
            <person name="Lipzen A."/>
            <person name="Lukacs Z."/>
            <person name="Mihaltcheva S."/>
            <person name="Morgado L.N."/>
            <person name="Niskanen T."/>
            <person name="Noordeloos M.E."/>
            <person name="Ohm R.A."/>
            <person name="Ortiz-Santana B."/>
            <person name="Ovrebo C."/>
            <person name="Racz N."/>
            <person name="Riley R."/>
            <person name="Savchenko A."/>
            <person name="Shiryaev A."/>
            <person name="Soop K."/>
            <person name="Spirin V."/>
            <person name="Szebenyi C."/>
            <person name="Tomsovsky M."/>
            <person name="Tulloss R.E."/>
            <person name="Uehling J."/>
            <person name="Grigoriev I.V."/>
            <person name="Vagvolgyi C."/>
            <person name="Papp T."/>
            <person name="Martin F.M."/>
            <person name="Miettinen O."/>
            <person name="Hibbett D.S."/>
            <person name="Nagy L.G."/>
        </authorList>
    </citation>
    <scope>NUCLEOTIDE SEQUENCE [LARGE SCALE GENOMIC DNA]</scope>
    <source>
        <strain evidence="2 3">FP101781</strain>
    </source>
</reference>
<feature type="domain" description="DUF6532" evidence="1">
    <location>
        <begin position="1"/>
        <end position="69"/>
    </location>
</feature>
<dbReference type="STRING" id="71717.A0A4Y7TSN5"/>
<protein>
    <recommendedName>
        <fullName evidence="1">DUF6532 domain-containing protein</fullName>
    </recommendedName>
</protein>
<sequence>FKNVKDDGPTHPQQFSPDGKLPLATIGLVFTAIECILDQWVTGEFVELKFASSVYQEKYEAHIANLEAFEKQSTASKIIPQLCEHLLKTARRHAKVTDIQHERHATFTDDDINAAVEDWNEFPLSDAAPIQDN</sequence>
<dbReference type="InterPro" id="IPR045341">
    <property type="entry name" value="DUF6532"/>
</dbReference>
<keyword evidence="3" id="KW-1185">Reference proteome</keyword>
<evidence type="ECO:0000313" key="2">
    <source>
        <dbReference type="EMBL" id="TEB37166.1"/>
    </source>
</evidence>
<gene>
    <name evidence="2" type="ORF">FA13DRAFT_1622236</name>
</gene>
<dbReference type="OrthoDB" id="3257342at2759"/>